<protein>
    <submittedName>
        <fullName evidence="9">(Fe-S)-binding protein</fullName>
    </submittedName>
</protein>
<evidence type="ECO:0000256" key="7">
    <source>
        <dbReference type="ARBA" id="ARBA00023027"/>
    </source>
</evidence>
<keyword evidence="10" id="KW-1185">Reference proteome</keyword>
<evidence type="ECO:0000256" key="1">
    <source>
        <dbReference type="ARBA" id="ARBA00001962"/>
    </source>
</evidence>
<dbReference type="SUPFAM" id="SSF50022">
    <property type="entry name" value="ISP domain"/>
    <property type="match status" value="1"/>
</dbReference>
<name>A0A512NBM2_9HYPH</name>
<dbReference type="AlphaFoldDB" id="A0A512NBM2"/>
<keyword evidence="3" id="KW-0479">Metal-binding</keyword>
<keyword evidence="2" id="KW-0001">2Fe-2S</keyword>
<dbReference type="CDD" id="cd08884">
    <property type="entry name" value="RHO_alpha_C_GbcA-like"/>
    <property type="match status" value="1"/>
</dbReference>
<evidence type="ECO:0000256" key="2">
    <source>
        <dbReference type="ARBA" id="ARBA00022714"/>
    </source>
</evidence>
<keyword evidence="7" id="KW-0520">NAD</keyword>
<accession>A0A512NBM2</accession>
<dbReference type="InterPro" id="IPR017941">
    <property type="entry name" value="Rieske_2Fe-2S"/>
</dbReference>
<evidence type="ECO:0000256" key="4">
    <source>
        <dbReference type="ARBA" id="ARBA00023002"/>
    </source>
</evidence>
<dbReference type="GO" id="GO:0051537">
    <property type="term" value="F:2 iron, 2 sulfur cluster binding"/>
    <property type="evidence" value="ECO:0007669"/>
    <property type="project" value="UniProtKB-KW"/>
</dbReference>
<feature type="domain" description="Rieske" evidence="8">
    <location>
        <begin position="54"/>
        <end position="158"/>
    </location>
</feature>
<evidence type="ECO:0000256" key="5">
    <source>
        <dbReference type="ARBA" id="ARBA00023004"/>
    </source>
</evidence>
<sequence length="415" mass="47127">MDGTPLKARHTLSPEIARLAAEHRPGGPLQRDFYVGREVFEADLARIFRRHWVFAGYAFQIARPGDFITYKVGTESVIVVRDRSGEIRAFHNVCRHRGSRICKTEQGNSHRLVCPYHRWTYELDGSLVLDTSREFGVDKAELSLRPVAVENAGGLIFISLADSPPDFSAAFATIRRKMKPHALERAKIAHEVDYVVKANWKIVFENNRECYHCPPNHKEYNSAAYDVQRDMAMLDPTLQPAMDAIVARANARFRALGLDEGDAMSTMTGANFRCHRTPVVEGAVTQSMDGKPLCNRLMGDIKEWDSGTLRTTIFPNFWQHTNCDYAAAARLTPIGPDETHVRGYWLVDAEAVEGRDYTLERLLPIWDLTNKQDWTICQDQQEGVSSQAYIPGPYSLVRERNVAHFLDWYLGELRA</sequence>
<keyword evidence="5" id="KW-0408">Iron</keyword>
<dbReference type="RefSeq" id="WP_147150406.1">
    <property type="nucleotide sequence ID" value="NZ_BKAJ01000062.1"/>
</dbReference>
<dbReference type="InterPro" id="IPR015879">
    <property type="entry name" value="Ring_hydroxy_dOase_asu_C_dom"/>
</dbReference>
<organism evidence="9 10">
    <name type="scientific">Reyranella soli</name>
    <dbReference type="NCBI Taxonomy" id="1230389"/>
    <lineage>
        <taxon>Bacteria</taxon>
        <taxon>Pseudomonadati</taxon>
        <taxon>Pseudomonadota</taxon>
        <taxon>Alphaproteobacteria</taxon>
        <taxon>Hyphomicrobiales</taxon>
        <taxon>Reyranellaceae</taxon>
        <taxon>Reyranella</taxon>
    </lineage>
</organism>
<evidence type="ECO:0000313" key="10">
    <source>
        <dbReference type="Proteomes" id="UP000321058"/>
    </source>
</evidence>
<evidence type="ECO:0000256" key="6">
    <source>
        <dbReference type="ARBA" id="ARBA00023014"/>
    </source>
</evidence>
<reference evidence="9 10" key="1">
    <citation type="submission" date="2019-07" db="EMBL/GenBank/DDBJ databases">
        <title>Whole genome shotgun sequence of Reyranella soli NBRC 108950.</title>
        <authorList>
            <person name="Hosoyama A."/>
            <person name="Uohara A."/>
            <person name="Ohji S."/>
            <person name="Ichikawa N."/>
        </authorList>
    </citation>
    <scope>NUCLEOTIDE SEQUENCE [LARGE SCALE GENOMIC DNA]</scope>
    <source>
        <strain evidence="9 10">NBRC 108950</strain>
    </source>
</reference>
<dbReference type="Pfam" id="PF00848">
    <property type="entry name" value="Ring_hydroxyl_A"/>
    <property type="match status" value="1"/>
</dbReference>
<dbReference type="InterPro" id="IPR015881">
    <property type="entry name" value="ARHD_Rieske_2Fe_2S"/>
</dbReference>
<comment type="caution">
    <text evidence="9">The sequence shown here is derived from an EMBL/GenBank/DDBJ whole genome shotgun (WGS) entry which is preliminary data.</text>
</comment>
<dbReference type="SUPFAM" id="SSF55961">
    <property type="entry name" value="Bet v1-like"/>
    <property type="match status" value="1"/>
</dbReference>
<dbReference type="PROSITE" id="PS51296">
    <property type="entry name" value="RIESKE"/>
    <property type="match status" value="1"/>
</dbReference>
<dbReference type="EMBL" id="BKAJ01000062">
    <property type="protein sequence ID" value="GEP56337.1"/>
    <property type="molecule type" value="Genomic_DNA"/>
</dbReference>
<keyword evidence="4" id="KW-0560">Oxidoreductase</keyword>
<keyword evidence="6" id="KW-0411">Iron-sulfur</keyword>
<dbReference type="GO" id="GO:0005506">
    <property type="term" value="F:iron ion binding"/>
    <property type="evidence" value="ECO:0007669"/>
    <property type="project" value="InterPro"/>
</dbReference>
<dbReference type="PANTHER" id="PTHR43756:SF5">
    <property type="entry name" value="CHOLINE MONOOXYGENASE, CHLOROPLASTIC"/>
    <property type="match status" value="1"/>
</dbReference>
<dbReference type="Proteomes" id="UP000321058">
    <property type="component" value="Unassembled WGS sequence"/>
</dbReference>
<dbReference type="PANTHER" id="PTHR43756">
    <property type="entry name" value="CHOLINE MONOOXYGENASE, CHLOROPLASTIC"/>
    <property type="match status" value="1"/>
</dbReference>
<evidence type="ECO:0000256" key="3">
    <source>
        <dbReference type="ARBA" id="ARBA00022723"/>
    </source>
</evidence>
<dbReference type="GO" id="GO:0016491">
    <property type="term" value="F:oxidoreductase activity"/>
    <property type="evidence" value="ECO:0007669"/>
    <property type="project" value="UniProtKB-KW"/>
</dbReference>
<evidence type="ECO:0000259" key="8">
    <source>
        <dbReference type="PROSITE" id="PS51296"/>
    </source>
</evidence>
<proteinExistence type="predicted"/>
<dbReference type="CDD" id="cd03469">
    <property type="entry name" value="Rieske_RO_Alpha_N"/>
    <property type="match status" value="1"/>
</dbReference>
<evidence type="ECO:0000313" key="9">
    <source>
        <dbReference type="EMBL" id="GEP56337.1"/>
    </source>
</evidence>
<dbReference type="InterPro" id="IPR001663">
    <property type="entry name" value="Rng_hydr_dOase-A"/>
</dbReference>
<dbReference type="Gene3D" id="3.90.380.10">
    <property type="entry name" value="Naphthalene 1,2-dioxygenase Alpha Subunit, Chain A, domain 1"/>
    <property type="match status" value="1"/>
</dbReference>
<dbReference type="InterPro" id="IPR036922">
    <property type="entry name" value="Rieske_2Fe-2S_sf"/>
</dbReference>
<dbReference type="Gene3D" id="2.102.10.10">
    <property type="entry name" value="Rieske [2Fe-2S] iron-sulphur domain"/>
    <property type="match status" value="1"/>
</dbReference>
<dbReference type="Pfam" id="PF00355">
    <property type="entry name" value="Rieske"/>
    <property type="match status" value="1"/>
</dbReference>
<dbReference type="PROSITE" id="PS00570">
    <property type="entry name" value="RING_HYDROXYL_ALPHA"/>
    <property type="match status" value="1"/>
</dbReference>
<dbReference type="PRINTS" id="PR00090">
    <property type="entry name" value="RNGDIOXGNASE"/>
</dbReference>
<gene>
    <name evidence="9" type="ORF">RSO01_35030</name>
</gene>
<dbReference type="OrthoDB" id="7456916at2"/>
<comment type="cofactor">
    <cofactor evidence="1">
        <name>Fe cation</name>
        <dbReference type="ChEBI" id="CHEBI:24875"/>
    </cofactor>
</comment>